<dbReference type="SUPFAM" id="SSF47598">
    <property type="entry name" value="Ribbon-helix-helix"/>
    <property type="match status" value="1"/>
</dbReference>
<dbReference type="EMBL" id="JBHLTG010000001">
    <property type="protein sequence ID" value="MFC0677133.1"/>
    <property type="molecule type" value="Genomic_DNA"/>
</dbReference>
<name>A0ABV6RJH7_9GAMM</name>
<dbReference type="PANTHER" id="PTHR36215:SF1">
    <property type="entry name" value="BLL4998 PROTEIN"/>
    <property type="match status" value="1"/>
</dbReference>
<reference evidence="1 2" key="1">
    <citation type="submission" date="2024-09" db="EMBL/GenBank/DDBJ databases">
        <authorList>
            <person name="Sun Q."/>
            <person name="Mori K."/>
        </authorList>
    </citation>
    <scope>NUCLEOTIDE SEQUENCE [LARGE SCALE GENOMIC DNA]</scope>
    <source>
        <strain evidence="1 2">KCTC 23076</strain>
    </source>
</reference>
<dbReference type="CDD" id="cd22231">
    <property type="entry name" value="RHH_NikR_HicB-like"/>
    <property type="match status" value="1"/>
</dbReference>
<dbReference type="InterPro" id="IPR010985">
    <property type="entry name" value="Ribbon_hlx_hlx"/>
</dbReference>
<comment type="caution">
    <text evidence="1">The sequence shown here is derived from an EMBL/GenBank/DDBJ whole genome shotgun (WGS) entry which is preliminary data.</text>
</comment>
<evidence type="ECO:0008006" key="3">
    <source>
        <dbReference type="Google" id="ProtNLM"/>
    </source>
</evidence>
<dbReference type="RefSeq" id="WP_386665227.1">
    <property type="nucleotide sequence ID" value="NZ_JBHLTG010000001.1"/>
</dbReference>
<proteinExistence type="predicted"/>
<organism evidence="1 2">
    <name type="scientific">Lysobacter korlensis</name>
    <dbReference type="NCBI Taxonomy" id="553636"/>
    <lineage>
        <taxon>Bacteria</taxon>
        <taxon>Pseudomonadati</taxon>
        <taxon>Pseudomonadota</taxon>
        <taxon>Gammaproteobacteria</taxon>
        <taxon>Lysobacterales</taxon>
        <taxon>Lysobacteraceae</taxon>
        <taxon>Lysobacter</taxon>
    </lineage>
</organism>
<accession>A0ABV6RJH7</accession>
<dbReference type="InterPro" id="IPR041088">
    <property type="entry name" value="RHH_8"/>
</dbReference>
<dbReference type="Pfam" id="PF17723">
    <property type="entry name" value="RHH_8"/>
    <property type="match status" value="1"/>
</dbReference>
<gene>
    <name evidence="1" type="ORF">ACFFGH_04590</name>
</gene>
<sequence>MDGAMPGTDIEVRPRGGGETEKLTVNLGVVDLGQIDLLVQEGFYSNRTDMIRTAVRNQLAAHSDALRQTVARRALHLGLQHISRADLERVAAAGETLHIQAVGLARIADDVTPELARATIQSITVLGAFQASPAVRAALADRIH</sequence>
<protein>
    <recommendedName>
        <fullName evidence="3">CopG family transcriptional regulator</fullName>
    </recommendedName>
</protein>
<dbReference type="PANTHER" id="PTHR36215">
    <property type="entry name" value="BLL4998 PROTEIN"/>
    <property type="match status" value="1"/>
</dbReference>
<dbReference type="Proteomes" id="UP001589896">
    <property type="component" value="Unassembled WGS sequence"/>
</dbReference>
<evidence type="ECO:0000313" key="2">
    <source>
        <dbReference type="Proteomes" id="UP001589896"/>
    </source>
</evidence>
<evidence type="ECO:0000313" key="1">
    <source>
        <dbReference type="EMBL" id="MFC0677133.1"/>
    </source>
</evidence>
<keyword evidence="2" id="KW-1185">Reference proteome</keyword>